<gene>
    <name evidence="2" type="ORF">C8F04DRAFT_1182375</name>
</gene>
<sequence>MPAPKKKKTNISGLRNQGSNRSSPAVSAPSTAPPSPSPEPAGPLFVATPNQSDSEDDEEQCTMFDSLRNDWEAEERALTNSDIDSELGSDADWDMDEEEGLESMKALARQVDLTDDGEWLPPKQVRENQQKRERPKVYIKGPDVMSKSARTLRRYKKSWQTQTRLDNFRFTSSGSSSRVASRAPSRMPSQPQSPSVEFVDMEIPASSTLLSQAESLVPRRRRASASPEQSSGSEAEMTSIDSPETAEILAVEEEIEAEVENMVVPDDDLEAWEEELDENIAGPKGTKKPWPELREKIQMDIKKGQKTLPLSRLNALMVLLNFATLVIKGYGRIEASRQVATSWHKKEGVWFTRRIRDWARHYEIFETLPSERRGGKRVGRSFLHRDEIRTAVLNFLRSLPSGKVTPRILANQVNKTILPSAGIQNTKSIIEGEELLKRIPPTLGPGETELIPLFHDETYCTCLKTESSHYERKGVEG</sequence>
<protein>
    <submittedName>
        <fullName evidence="2">Uncharacterized protein</fullName>
    </submittedName>
</protein>
<accession>A0AAD6T167</accession>
<dbReference type="AlphaFoldDB" id="A0AAD6T167"/>
<feature type="compositionally biased region" description="Pro residues" evidence="1">
    <location>
        <begin position="31"/>
        <end position="41"/>
    </location>
</feature>
<name>A0AAD6T167_9AGAR</name>
<evidence type="ECO:0000313" key="3">
    <source>
        <dbReference type="Proteomes" id="UP001218188"/>
    </source>
</evidence>
<dbReference type="EMBL" id="JARJCM010000050">
    <property type="protein sequence ID" value="KAJ7035472.1"/>
    <property type="molecule type" value="Genomic_DNA"/>
</dbReference>
<comment type="caution">
    <text evidence="2">The sequence shown here is derived from an EMBL/GenBank/DDBJ whole genome shotgun (WGS) entry which is preliminary data.</text>
</comment>
<evidence type="ECO:0000313" key="2">
    <source>
        <dbReference type="EMBL" id="KAJ7035472.1"/>
    </source>
</evidence>
<evidence type="ECO:0000256" key="1">
    <source>
        <dbReference type="SAM" id="MobiDB-lite"/>
    </source>
</evidence>
<organism evidence="2 3">
    <name type="scientific">Mycena alexandri</name>
    <dbReference type="NCBI Taxonomy" id="1745969"/>
    <lineage>
        <taxon>Eukaryota</taxon>
        <taxon>Fungi</taxon>
        <taxon>Dikarya</taxon>
        <taxon>Basidiomycota</taxon>
        <taxon>Agaricomycotina</taxon>
        <taxon>Agaricomycetes</taxon>
        <taxon>Agaricomycetidae</taxon>
        <taxon>Agaricales</taxon>
        <taxon>Marasmiineae</taxon>
        <taxon>Mycenaceae</taxon>
        <taxon>Mycena</taxon>
    </lineage>
</organism>
<reference evidence="2" key="1">
    <citation type="submission" date="2023-03" db="EMBL/GenBank/DDBJ databases">
        <title>Massive genome expansion in bonnet fungi (Mycena s.s.) driven by repeated elements and novel gene families across ecological guilds.</title>
        <authorList>
            <consortium name="Lawrence Berkeley National Laboratory"/>
            <person name="Harder C.B."/>
            <person name="Miyauchi S."/>
            <person name="Viragh M."/>
            <person name="Kuo A."/>
            <person name="Thoen E."/>
            <person name="Andreopoulos B."/>
            <person name="Lu D."/>
            <person name="Skrede I."/>
            <person name="Drula E."/>
            <person name="Henrissat B."/>
            <person name="Morin E."/>
            <person name="Kohler A."/>
            <person name="Barry K."/>
            <person name="LaButti K."/>
            <person name="Morin E."/>
            <person name="Salamov A."/>
            <person name="Lipzen A."/>
            <person name="Mereny Z."/>
            <person name="Hegedus B."/>
            <person name="Baldrian P."/>
            <person name="Stursova M."/>
            <person name="Weitz H."/>
            <person name="Taylor A."/>
            <person name="Grigoriev I.V."/>
            <person name="Nagy L.G."/>
            <person name="Martin F."/>
            <person name="Kauserud H."/>
        </authorList>
    </citation>
    <scope>NUCLEOTIDE SEQUENCE</scope>
    <source>
        <strain evidence="2">CBHHK200</strain>
    </source>
</reference>
<feature type="region of interest" description="Disordered" evidence="1">
    <location>
        <begin position="166"/>
        <end position="195"/>
    </location>
</feature>
<feature type="compositionally biased region" description="Basic and acidic residues" evidence="1">
    <location>
        <begin position="124"/>
        <end position="136"/>
    </location>
</feature>
<feature type="compositionally biased region" description="Low complexity" evidence="1">
    <location>
        <begin position="172"/>
        <end position="195"/>
    </location>
</feature>
<feature type="compositionally biased region" description="Basic and acidic residues" evidence="1">
    <location>
        <begin position="67"/>
        <end position="77"/>
    </location>
</feature>
<keyword evidence="3" id="KW-1185">Reference proteome</keyword>
<feature type="region of interest" description="Disordered" evidence="1">
    <location>
        <begin position="211"/>
        <end position="243"/>
    </location>
</feature>
<feature type="compositionally biased region" description="Polar residues" evidence="1">
    <location>
        <begin position="10"/>
        <end position="21"/>
    </location>
</feature>
<dbReference type="Proteomes" id="UP001218188">
    <property type="component" value="Unassembled WGS sequence"/>
</dbReference>
<feature type="region of interest" description="Disordered" evidence="1">
    <location>
        <begin position="113"/>
        <end position="143"/>
    </location>
</feature>
<feature type="region of interest" description="Disordered" evidence="1">
    <location>
        <begin position="1"/>
        <end position="91"/>
    </location>
</feature>
<proteinExistence type="predicted"/>